<evidence type="ECO:0000313" key="5">
    <source>
        <dbReference type="EMBL" id="QPJ61868.1"/>
    </source>
</evidence>
<dbReference type="Proteomes" id="UP000594688">
    <property type="component" value="Chromosome"/>
</dbReference>
<comment type="similarity">
    <text evidence="4">Belongs to the FliW family.</text>
</comment>
<gene>
    <name evidence="4" type="primary">fliW</name>
    <name evidence="5" type="ORF">G3M70_08265</name>
</gene>
<evidence type="ECO:0000256" key="1">
    <source>
        <dbReference type="ARBA" id="ARBA00022490"/>
    </source>
</evidence>
<dbReference type="PANTHER" id="PTHR39190:SF1">
    <property type="entry name" value="FLAGELLAR ASSEMBLY FACTOR FLIW"/>
    <property type="match status" value="1"/>
</dbReference>
<dbReference type="GO" id="GO:0006417">
    <property type="term" value="P:regulation of translation"/>
    <property type="evidence" value="ECO:0007669"/>
    <property type="project" value="UniProtKB-KW"/>
</dbReference>
<keyword evidence="2 4" id="KW-1005">Bacterial flagellum biogenesis</keyword>
<dbReference type="GO" id="GO:0005737">
    <property type="term" value="C:cytoplasm"/>
    <property type="evidence" value="ECO:0007669"/>
    <property type="project" value="UniProtKB-SubCell"/>
</dbReference>
<comment type="function">
    <text evidence="4">Acts as an anti-CsrA protein, binds CsrA and prevents it from repressing translation of its target genes, one of which is flagellin. Binds to flagellin and participates in the assembly of the flagellum.</text>
</comment>
<dbReference type="InterPro" id="IPR024046">
    <property type="entry name" value="Flagellar_assmbl_FliW_dom_sf"/>
</dbReference>
<dbReference type="SUPFAM" id="SSF141457">
    <property type="entry name" value="BH3618-like"/>
    <property type="match status" value="1"/>
</dbReference>
<keyword evidence="5" id="KW-0966">Cell projection</keyword>
<keyword evidence="4" id="KW-0143">Chaperone</keyword>
<dbReference type="PANTHER" id="PTHR39190">
    <property type="entry name" value="FLAGELLAR ASSEMBLY FACTOR FLIW"/>
    <property type="match status" value="1"/>
</dbReference>
<keyword evidence="3 4" id="KW-0810">Translation regulation</keyword>
<evidence type="ECO:0000256" key="2">
    <source>
        <dbReference type="ARBA" id="ARBA00022795"/>
    </source>
</evidence>
<organism evidence="5 6">
    <name type="scientific">Candidatus Nitronauta litoralis</name>
    <dbReference type="NCBI Taxonomy" id="2705533"/>
    <lineage>
        <taxon>Bacteria</taxon>
        <taxon>Pseudomonadati</taxon>
        <taxon>Nitrospinota/Tectimicrobiota group</taxon>
        <taxon>Nitrospinota</taxon>
        <taxon>Nitrospinia</taxon>
        <taxon>Nitrospinales</taxon>
        <taxon>Nitrospinaceae</taxon>
        <taxon>Candidatus Nitronauta</taxon>
    </lineage>
</organism>
<reference evidence="5 6" key="1">
    <citation type="submission" date="2020-02" db="EMBL/GenBank/DDBJ databases">
        <title>Genomic and physiological characterization of two novel Nitrospinaceae genera.</title>
        <authorList>
            <person name="Mueller A.J."/>
            <person name="Jung M.-Y."/>
            <person name="Strachan C.R."/>
            <person name="Herbold C.W."/>
            <person name="Kirkegaard R.H."/>
            <person name="Daims H."/>
        </authorList>
    </citation>
    <scope>NUCLEOTIDE SEQUENCE [LARGE SCALE GENOMIC DNA]</scope>
    <source>
        <strain evidence="5">EB</strain>
    </source>
</reference>
<comment type="subcellular location">
    <subcellularLocation>
        <location evidence="4">Cytoplasm</location>
    </subcellularLocation>
</comment>
<dbReference type="Gene3D" id="2.30.290.10">
    <property type="entry name" value="BH3618-like"/>
    <property type="match status" value="1"/>
</dbReference>
<keyword evidence="5" id="KW-0282">Flagellum</keyword>
<comment type="subunit">
    <text evidence="4">Interacts with translational regulator CsrA and flagellin(s).</text>
</comment>
<evidence type="ECO:0000313" key="6">
    <source>
        <dbReference type="Proteomes" id="UP000594688"/>
    </source>
</evidence>
<dbReference type="InterPro" id="IPR003775">
    <property type="entry name" value="Flagellar_assembly_factor_FliW"/>
</dbReference>
<protein>
    <recommendedName>
        <fullName evidence="4">Flagellar assembly factor FliW</fullName>
    </recommendedName>
</protein>
<sequence>MTYQSSRLGTFEIKDEEILKFPEGLYGFEGEKQFAMLPFDAKVECPLQWLQSLKNPDLAFVVTDPFVYVPDYRPQLSPEEKACIGATEKDALCTLVIVRIPQDFTKMTANLVAPVVINTRTLVGKQCVLSNPAYDTAHFLLPEDVRKGQTAQMA</sequence>
<dbReference type="GO" id="GO:0044780">
    <property type="term" value="P:bacterial-type flagellum assembly"/>
    <property type="evidence" value="ECO:0007669"/>
    <property type="project" value="UniProtKB-UniRule"/>
</dbReference>
<keyword evidence="1 4" id="KW-0963">Cytoplasm</keyword>
<dbReference type="AlphaFoldDB" id="A0A7T0BVW9"/>
<dbReference type="EMBL" id="CP048685">
    <property type="protein sequence ID" value="QPJ61868.1"/>
    <property type="molecule type" value="Genomic_DNA"/>
</dbReference>
<evidence type="ECO:0000256" key="3">
    <source>
        <dbReference type="ARBA" id="ARBA00022845"/>
    </source>
</evidence>
<name>A0A7T0BVW9_9BACT</name>
<keyword evidence="5" id="KW-0969">Cilium</keyword>
<accession>A0A7T0BVW9</accession>
<dbReference type="HAMAP" id="MF_01185">
    <property type="entry name" value="FliW"/>
    <property type="match status" value="1"/>
</dbReference>
<dbReference type="Pfam" id="PF02623">
    <property type="entry name" value="FliW"/>
    <property type="match status" value="1"/>
</dbReference>
<proteinExistence type="inferred from homology"/>
<evidence type="ECO:0000256" key="4">
    <source>
        <dbReference type="HAMAP-Rule" id="MF_01185"/>
    </source>
</evidence>
<dbReference type="KEGG" id="nli:G3M70_08265"/>